<gene>
    <name evidence="8" type="ORF">PhCBS80983_g00334</name>
</gene>
<keyword evidence="3" id="KW-0809">Transit peptide</keyword>
<keyword evidence="6" id="KW-0687">Ribonucleoprotein</keyword>
<dbReference type="InterPro" id="IPR042831">
    <property type="entry name" value="Ribosomal_mL40_fung"/>
</dbReference>
<evidence type="ECO:0000256" key="4">
    <source>
        <dbReference type="ARBA" id="ARBA00022980"/>
    </source>
</evidence>
<dbReference type="Pfam" id="PF09812">
    <property type="entry name" value="MRP-L28"/>
    <property type="match status" value="1"/>
</dbReference>
<dbReference type="PANTHER" id="PTHR39150:SF1">
    <property type="entry name" value="LARGE RIBOSOMAL SUBUNIT PROTEIN ML40"/>
    <property type="match status" value="1"/>
</dbReference>
<dbReference type="GO" id="GO:1990904">
    <property type="term" value="C:ribonucleoprotein complex"/>
    <property type="evidence" value="ECO:0007669"/>
    <property type="project" value="UniProtKB-KW"/>
</dbReference>
<sequence length="181" mass="20057">MNSSATYIRRAATSGLRPSCNVCPPPTFSVTLVRHNQTDAASKKVKEISSADKRYQLIRDILYSKDVPSTSAKPLRPLTAKSVSCPVSTKNADEAKVDAIERAWALEKQKEAAAKVAELRGMYESMRAAMEELEKTDPRLFEAAKVGADKDEVVVFPRRLRVPTETPPIDGWDYEMKAGNK</sequence>
<dbReference type="GO" id="GO:0005739">
    <property type="term" value="C:mitochondrion"/>
    <property type="evidence" value="ECO:0007669"/>
    <property type="project" value="UniProtKB-SubCell"/>
</dbReference>
<evidence type="ECO:0000256" key="5">
    <source>
        <dbReference type="ARBA" id="ARBA00023128"/>
    </source>
</evidence>
<evidence type="ECO:0000256" key="1">
    <source>
        <dbReference type="ARBA" id="ARBA00004173"/>
    </source>
</evidence>
<protein>
    <recommendedName>
        <fullName evidence="7">Large ribosomal subunit protein mL40</fullName>
    </recommendedName>
</protein>
<evidence type="ECO:0000313" key="9">
    <source>
        <dbReference type="Proteomes" id="UP000318582"/>
    </source>
</evidence>
<dbReference type="Proteomes" id="UP000318582">
    <property type="component" value="Unassembled WGS sequence"/>
</dbReference>
<evidence type="ECO:0000256" key="7">
    <source>
        <dbReference type="ARBA" id="ARBA00035192"/>
    </source>
</evidence>
<keyword evidence="9" id="KW-1185">Reference proteome</keyword>
<accession>A0A507EGN0</accession>
<dbReference type="GO" id="GO:0005840">
    <property type="term" value="C:ribosome"/>
    <property type="evidence" value="ECO:0007669"/>
    <property type="project" value="UniProtKB-KW"/>
</dbReference>
<dbReference type="InterPro" id="IPR019192">
    <property type="entry name" value="Ribosomal_mL40"/>
</dbReference>
<keyword evidence="5" id="KW-0496">Mitochondrion</keyword>
<proteinExistence type="inferred from homology"/>
<comment type="subcellular location">
    <subcellularLocation>
        <location evidence="1">Mitochondrion</location>
    </subcellularLocation>
</comment>
<reference evidence="8 9" key="1">
    <citation type="journal article" date="2019" name="Sci. Rep.">
        <title>Comparative genomics of chytrid fungi reveal insights into the obligate biotrophic and pathogenic lifestyle of Synchytrium endobioticum.</title>
        <authorList>
            <person name="van de Vossenberg B.T.L.H."/>
            <person name="Warris S."/>
            <person name="Nguyen H.D.T."/>
            <person name="van Gent-Pelzer M.P.E."/>
            <person name="Joly D.L."/>
            <person name="van de Geest H.C."/>
            <person name="Bonants P.J.M."/>
            <person name="Smith D.S."/>
            <person name="Levesque C.A."/>
            <person name="van der Lee T.A.J."/>
        </authorList>
    </citation>
    <scope>NUCLEOTIDE SEQUENCE [LARGE SCALE GENOMIC DNA]</scope>
    <source>
        <strain evidence="8 9">CBS 809.83</strain>
    </source>
</reference>
<dbReference type="Gene3D" id="6.10.250.3440">
    <property type="match status" value="1"/>
</dbReference>
<name>A0A507EGN0_9FUNG</name>
<organism evidence="8 9">
    <name type="scientific">Powellomyces hirtus</name>
    <dbReference type="NCBI Taxonomy" id="109895"/>
    <lineage>
        <taxon>Eukaryota</taxon>
        <taxon>Fungi</taxon>
        <taxon>Fungi incertae sedis</taxon>
        <taxon>Chytridiomycota</taxon>
        <taxon>Chytridiomycota incertae sedis</taxon>
        <taxon>Chytridiomycetes</taxon>
        <taxon>Spizellomycetales</taxon>
        <taxon>Powellomycetaceae</taxon>
        <taxon>Powellomyces</taxon>
    </lineage>
</organism>
<evidence type="ECO:0000313" key="8">
    <source>
        <dbReference type="EMBL" id="TPX62555.1"/>
    </source>
</evidence>
<comment type="similarity">
    <text evidence="2">Belongs to the mitochondrion-specific ribosomal protein mL40 family.</text>
</comment>
<dbReference type="AlphaFoldDB" id="A0A507EGN0"/>
<dbReference type="GO" id="GO:0032543">
    <property type="term" value="P:mitochondrial translation"/>
    <property type="evidence" value="ECO:0007669"/>
    <property type="project" value="InterPro"/>
</dbReference>
<evidence type="ECO:0000256" key="3">
    <source>
        <dbReference type="ARBA" id="ARBA00022946"/>
    </source>
</evidence>
<evidence type="ECO:0000256" key="2">
    <source>
        <dbReference type="ARBA" id="ARBA00009360"/>
    </source>
</evidence>
<evidence type="ECO:0000256" key="6">
    <source>
        <dbReference type="ARBA" id="ARBA00023274"/>
    </source>
</evidence>
<dbReference type="EMBL" id="QEAQ01000002">
    <property type="protein sequence ID" value="TPX62555.1"/>
    <property type="molecule type" value="Genomic_DNA"/>
</dbReference>
<dbReference type="STRING" id="109895.A0A507EGN0"/>
<comment type="caution">
    <text evidence="8">The sequence shown here is derived from an EMBL/GenBank/DDBJ whole genome shotgun (WGS) entry which is preliminary data.</text>
</comment>
<keyword evidence="4" id="KW-0689">Ribosomal protein</keyword>
<dbReference type="PANTHER" id="PTHR39150">
    <property type="entry name" value="54S RIBOSOMAL PROTEIN L28, MITOCHONDRIAL"/>
    <property type="match status" value="1"/>
</dbReference>
<dbReference type="GO" id="GO:0003735">
    <property type="term" value="F:structural constituent of ribosome"/>
    <property type="evidence" value="ECO:0007669"/>
    <property type="project" value="InterPro"/>
</dbReference>